<evidence type="ECO:0000256" key="1">
    <source>
        <dbReference type="ARBA" id="ARBA00004651"/>
    </source>
</evidence>
<accession>A0ABM8GUA8</accession>
<dbReference type="Pfam" id="PF03706">
    <property type="entry name" value="LPG_synthase_TM"/>
    <property type="match status" value="1"/>
</dbReference>
<sequence>MTAVAPSGGIAGAIRSRGLRRVVQLVVALAILTAVVLRLGTGPFLHGVMSIDLAALVAALALNAVATGAAAWRWTVLAGRFGAGLRWTTAVALYYRSQFVNSVLPGGVLGDVGRAIGHGRRVGDPAAAARAVVVERTAGQLVQLALTTIVLAVVGIRYAASLLQVVGVAAAALAAAAVVVVCSSRVRARVVRELSIAGAALASPSVVVTAIVSSVIVVGCHVSVFAIASAAVGASPTPSTLLTLAVVILMASSLPLNVGGWGLREGAAGWAFAAAGLGASSGVAASTLFGVLAIVGVVPGAVATVLLHRPRKEAP</sequence>
<keyword evidence="3 6" id="KW-0812">Transmembrane</keyword>
<dbReference type="RefSeq" id="WP_286344704.1">
    <property type="nucleotide sequence ID" value="NZ_AP027732.1"/>
</dbReference>
<keyword evidence="5 6" id="KW-0472">Membrane</keyword>
<keyword evidence="8" id="KW-1185">Reference proteome</keyword>
<gene>
    <name evidence="7" type="ORF">GCM10025867_43060</name>
</gene>
<proteinExistence type="predicted"/>
<evidence type="ECO:0000256" key="4">
    <source>
        <dbReference type="ARBA" id="ARBA00022989"/>
    </source>
</evidence>
<reference evidence="8" key="1">
    <citation type="journal article" date="2019" name="Int. J. Syst. Evol. Microbiol.">
        <title>The Global Catalogue of Microorganisms (GCM) 10K type strain sequencing project: providing services to taxonomists for standard genome sequencing and annotation.</title>
        <authorList>
            <consortium name="The Broad Institute Genomics Platform"/>
            <consortium name="The Broad Institute Genome Sequencing Center for Infectious Disease"/>
            <person name="Wu L."/>
            <person name="Ma J."/>
        </authorList>
    </citation>
    <scope>NUCLEOTIDE SEQUENCE [LARGE SCALE GENOMIC DNA]</scope>
    <source>
        <strain evidence="8">NBRC 108728</strain>
    </source>
</reference>
<evidence type="ECO:0000256" key="5">
    <source>
        <dbReference type="ARBA" id="ARBA00023136"/>
    </source>
</evidence>
<comment type="subcellular location">
    <subcellularLocation>
        <location evidence="1">Cell membrane</location>
        <topology evidence="1">Multi-pass membrane protein</topology>
    </subcellularLocation>
</comment>
<dbReference type="Proteomes" id="UP001321486">
    <property type="component" value="Chromosome"/>
</dbReference>
<dbReference type="PANTHER" id="PTHR40277:SF1">
    <property type="entry name" value="BLL5419 PROTEIN"/>
    <property type="match status" value="1"/>
</dbReference>
<evidence type="ECO:0000313" key="8">
    <source>
        <dbReference type="Proteomes" id="UP001321486"/>
    </source>
</evidence>
<feature type="transmembrane region" description="Helical" evidence="6">
    <location>
        <begin position="22"/>
        <end position="41"/>
    </location>
</feature>
<keyword evidence="4 6" id="KW-1133">Transmembrane helix</keyword>
<feature type="transmembrane region" description="Helical" evidence="6">
    <location>
        <begin position="53"/>
        <end position="72"/>
    </location>
</feature>
<evidence type="ECO:0000256" key="2">
    <source>
        <dbReference type="ARBA" id="ARBA00022475"/>
    </source>
</evidence>
<feature type="transmembrane region" description="Helical" evidence="6">
    <location>
        <begin position="285"/>
        <end position="307"/>
    </location>
</feature>
<keyword evidence="2" id="KW-1003">Cell membrane</keyword>
<organism evidence="7 8">
    <name type="scientific">Frondihabitans sucicola</name>
    <dbReference type="NCBI Taxonomy" id="1268041"/>
    <lineage>
        <taxon>Bacteria</taxon>
        <taxon>Bacillati</taxon>
        <taxon>Actinomycetota</taxon>
        <taxon>Actinomycetes</taxon>
        <taxon>Micrococcales</taxon>
        <taxon>Microbacteriaceae</taxon>
        <taxon>Frondihabitans</taxon>
    </lineage>
</organism>
<dbReference type="InterPro" id="IPR022791">
    <property type="entry name" value="L-PG_synthase/AglD"/>
</dbReference>
<feature type="transmembrane region" description="Helical" evidence="6">
    <location>
        <begin position="138"/>
        <end position="156"/>
    </location>
</feature>
<evidence type="ECO:0000313" key="7">
    <source>
        <dbReference type="EMBL" id="BDZ52065.1"/>
    </source>
</evidence>
<feature type="transmembrane region" description="Helical" evidence="6">
    <location>
        <begin position="194"/>
        <end position="218"/>
    </location>
</feature>
<name>A0ABM8GUA8_9MICO</name>
<dbReference type="EMBL" id="AP027732">
    <property type="protein sequence ID" value="BDZ52065.1"/>
    <property type="molecule type" value="Genomic_DNA"/>
</dbReference>
<protein>
    <recommendedName>
        <fullName evidence="9">Flippase-like domain-containing protein</fullName>
    </recommendedName>
</protein>
<evidence type="ECO:0008006" key="9">
    <source>
        <dbReference type="Google" id="ProtNLM"/>
    </source>
</evidence>
<evidence type="ECO:0000256" key="3">
    <source>
        <dbReference type="ARBA" id="ARBA00022692"/>
    </source>
</evidence>
<dbReference type="PANTHER" id="PTHR40277">
    <property type="entry name" value="BLL5419 PROTEIN"/>
    <property type="match status" value="1"/>
</dbReference>
<evidence type="ECO:0000256" key="6">
    <source>
        <dbReference type="SAM" id="Phobius"/>
    </source>
</evidence>
<feature type="transmembrane region" description="Helical" evidence="6">
    <location>
        <begin position="162"/>
        <end position="182"/>
    </location>
</feature>